<proteinExistence type="predicted"/>
<organism evidence="1">
    <name type="scientific">bioreactor metagenome</name>
    <dbReference type="NCBI Taxonomy" id="1076179"/>
    <lineage>
        <taxon>unclassified sequences</taxon>
        <taxon>metagenomes</taxon>
        <taxon>ecological metagenomes</taxon>
    </lineage>
</organism>
<sequence>MQERRQNNGRRCQIVQQFVKEIRDDTMRLVCFLYINGYKDGEIRRTLHINKPRLKQIKDQLAFDLLKAGIRNLED</sequence>
<dbReference type="AlphaFoldDB" id="A0A644YGK3"/>
<protein>
    <recommendedName>
        <fullName evidence="2">RNA polymerase sigma-70 region 4 domain-containing protein</fullName>
    </recommendedName>
</protein>
<comment type="caution">
    <text evidence="1">The sequence shown here is derived from an EMBL/GenBank/DDBJ whole genome shotgun (WGS) entry which is preliminary data.</text>
</comment>
<gene>
    <name evidence="1" type="ORF">SDC9_73918</name>
</gene>
<reference evidence="1" key="1">
    <citation type="submission" date="2019-08" db="EMBL/GenBank/DDBJ databases">
        <authorList>
            <person name="Kucharzyk K."/>
            <person name="Murdoch R.W."/>
            <person name="Higgins S."/>
            <person name="Loffler F."/>
        </authorList>
    </citation>
    <scope>NUCLEOTIDE SEQUENCE</scope>
</reference>
<evidence type="ECO:0008006" key="2">
    <source>
        <dbReference type="Google" id="ProtNLM"/>
    </source>
</evidence>
<accession>A0A644YGK3</accession>
<dbReference type="EMBL" id="VSSQ01004986">
    <property type="protein sequence ID" value="MPM27407.1"/>
    <property type="molecule type" value="Genomic_DNA"/>
</dbReference>
<evidence type="ECO:0000313" key="1">
    <source>
        <dbReference type="EMBL" id="MPM27407.1"/>
    </source>
</evidence>
<name>A0A644YGK3_9ZZZZ</name>